<keyword evidence="5 6" id="KW-0819">tRNA processing</keyword>
<dbReference type="GO" id="GO:0005737">
    <property type="term" value="C:cytoplasm"/>
    <property type="evidence" value="ECO:0007669"/>
    <property type="project" value="UniProtKB-SubCell"/>
</dbReference>
<dbReference type="Gene3D" id="3.40.50.150">
    <property type="entry name" value="Vaccinia Virus protein VP39"/>
    <property type="match status" value="1"/>
</dbReference>
<proteinExistence type="inferred from homology"/>
<evidence type="ECO:0000256" key="2">
    <source>
        <dbReference type="ARBA" id="ARBA00022603"/>
    </source>
</evidence>
<keyword evidence="3 6" id="KW-0808">Transferase</keyword>
<dbReference type="GO" id="GO:0003676">
    <property type="term" value="F:nucleic acid binding"/>
    <property type="evidence" value="ECO:0007669"/>
    <property type="project" value="InterPro"/>
</dbReference>
<dbReference type="InterPro" id="IPR050210">
    <property type="entry name" value="tRNA_Adenine-N(6)_MTase"/>
</dbReference>
<comment type="catalytic activity">
    <reaction evidence="6">
        <text>adenosine(37) in tRNA1(Val) + S-adenosyl-L-methionine = N(6)-methyladenosine(37) in tRNA1(Val) + S-adenosyl-L-homocysteine + H(+)</text>
        <dbReference type="Rhea" id="RHEA:43160"/>
        <dbReference type="Rhea" id="RHEA-COMP:10369"/>
        <dbReference type="Rhea" id="RHEA-COMP:10370"/>
        <dbReference type="ChEBI" id="CHEBI:15378"/>
        <dbReference type="ChEBI" id="CHEBI:57856"/>
        <dbReference type="ChEBI" id="CHEBI:59789"/>
        <dbReference type="ChEBI" id="CHEBI:74411"/>
        <dbReference type="ChEBI" id="CHEBI:74449"/>
        <dbReference type="EC" id="2.1.1.223"/>
    </reaction>
</comment>
<dbReference type="InterPro" id="IPR029063">
    <property type="entry name" value="SAM-dependent_MTases_sf"/>
</dbReference>
<organism evidence="8 9">
    <name type="scientific">Chitinophaga rupis</name>
    <dbReference type="NCBI Taxonomy" id="573321"/>
    <lineage>
        <taxon>Bacteria</taxon>
        <taxon>Pseudomonadati</taxon>
        <taxon>Bacteroidota</taxon>
        <taxon>Chitinophagia</taxon>
        <taxon>Chitinophagales</taxon>
        <taxon>Chitinophagaceae</taxon>
        <taxon>Chitinophaga</taxon>
    </lineage>
</organism>
<comment type="similarity">
    <text evidence="6">Belongs to the methyltransferase superfamily. tRNA (adenine-N(6)-)-methyltransferase family.</text>
</comment>
<evidence type="ECO:0000256" key="5">
    <source>
        <dbReference type="ARBA" id="ARBA00022694"/>
    </source>
</evidence>
<dbReference type="Proteomes" id="UP000198984">
    <property type="component" value="Unassembled WGS sequence"/>
</dbReference>
<dbReference type="EMBL" id="FOBB01000005">
    <property type="protein sequence ID" value="SEM57029.1"/>
    <property type="molecule type" value="Genomic_DNA"/>
</dbReference>
<gene>
    <name evidence="8" type="ORF">SAMN04488505_10569</name>
</gene>
<evidence type="ECO:0000256" key="6">
    <source>
        <dbReference type="HAMAP-Rule" id="MF_01872"/>
    </source>
</evidence>
<name>A0A1H7ZHQ8_9BACT</name>
<evidence type="ECO:0000256" key="3">
    <source>
        <dbReference type="ARBA" id="ARBA00022679"/>
    </source>
</evidence>
<evidence type="ECO:0000313" key="9">
    <source>
        <dbReference type="Proteomes" id="UP000198984"/>
    </source>
</evidence>
<dbReference type="InterPro" id="IPR020596">
    <property type="entry name" value="rRNA_Ade_Mease_Trfase_CS"/>
</dbReference>
<dbReference type="AlphaFoldDB" id="A0A1H7ZHQ8"/>
<evidence type="ECO:0000313" key="8">
    <source>
        <dbReference type="EMBL" id="SEM57029.1"/>
    </source>
</evidence>
<dbReference type="PROSITE" id="PS01131">
    <property type="entry name" value="RRNA_A_DIMETH"/>
    <property type="match status" value="1"/>
</dbReference>
<keyword evidence="9" id="KW-1185">Reference proteome</keyword>
<dbReference type="STRING" id="573321.SAMN04488505_10569"/>
<keyword evidence="2 6" id="KW-0489">Methyltransferase</keyword>
<dbReference type="PROSITE" id="PS00092">
    <property type="entry name" value="N6_MTASE"/>
    <property type="match status" value="1"/>
</dbReference>
<comment type="subcellular location">
    <subcellularLocation>
        <location evidence="6">Cytoplasm</location>
    </subcellularLocation>
</comment>
<evidence type="ECO:0000256" key="1">
    <source>
        <dbReference type="ARBA" id="ARBA00022490"/>
    </source>
</evidence>
<accession>A0A1H7ZHQ8</accession>
<dbReference type="PANTHER" id="PTHR47739:SF1">
    <property type="entry name" value="TRNA1(VAL) (ADENINE(37)-N6)-METHYLTRANSFERASE"/>
    <property type="match status" value="1"/>
</dbReference>
<keyword evidence="4 6" id="KW-0949">S-adenosyl-L-methionine</keyword>
<dbReference type="EC" id="2.1.1.223" evidence="6"/>
<dbReference type="GO" id="GO:0016430">
    <property type="term" value="F:tRNA (adenine-N6)-methyltransferase activity"/>
    <property type="evidence" value="ECO:0007669"/>
    <property type="project" value="UniProtKB-UniRule"/>
</dbReference>
<dbReference type="InterPro" id="IPR007848">
    <property type="entry name" value="Small_mtfrase_dom"/>
</dbReference>
<dbReference type="Pfam" id="PF05175">
    <property type="entry name" value="MTS"/>
    <property type="match status" value="1"/>
</dbReference>
<evidence type="ECO:0000256" key="4">
    <source>
        <dbReference type="ARBA" id="ARBA00022691"/>
    </source>
</evidence>
<sequence>MANNYFQFKQFRVQQDECAMKVCTDACLQGAFTAQYLLTQPVGTILDIGTGTGLLSLMLAQQIPASITAIELDTAAAAQARQNFTASPWAAHLLVTQADIRALPVTQLYDHIITNPPFYEGSLKSGDTLRNQAMHTTTLSYEALLQAISAHLQPGGSFSVLLPYAAFPGFRQLAEAAGFYPQQILEVKQSVQHGYFRAVGIFSRQAVTPAVTSLAIYEKQNVYTPEFVVLLQPYYLYL</sequence>
<dbReference type="InterPro" id="IPR002052">
    <property type="entry name" value="DNA_methylase_N6_adenine_CS"/>
</dbReference>
<keyword evidence="1 6" id="KW-0963">Cytoplasm</keyword>
<feature type="domain" description="Methyltransferase small" evidence="7">
    <location>
        <begin position="36"/>
        <end position="127"/>
    </location>
</feature>
<dbReference type="SUPFAM" id="SSF53335">
    <property type="entry name" value="S-adenosyl-L-methionine-dependent methyltransferases"/>
    <property type="match status" value="1"/>
</dbReference>
<dbReference type="CDD" id="cd02440">
    <property type="entry name" value="AdoMet_MTases"/>
    <property type="match status" value="1"/>
</dbReference>
<protein>
    <recommendedName>
        <fullName evidence="6">tRNA1(Val) (adenine(37)-N6)-methyltransferase</fullName>
        <ecNumber evidence="6">2.1.1.223</ecNumber>
    </recommendedName>
    <alternativeName>
        <fullName evidence="6">tRNA m6A37 methyltransferase</fullName>
    </alternativeName>
</protein>
<dbReference type="PRINTS" id="PR00507">
    <property type="entry name" value="N12N6MTFRASE"/>
</dbReference>
<dbReference type="OrthoDB" id="5383291at2"/>
<dbReference type="PANTHER" id="PTHR47739">
    <property type="entry name" value="TRNA1(VAL) (ADENINE(37)-N6)-METHYLTRANSFERASE"/>
    <property type="match status" value="1"/>
</dbReference>
<evidence type="ECO:0000259" key="7">
    <source>
        <dbReference type="Pfam" id="PF05175"/>
    </source>
</evidence>
<dbReference type="HAMAP" id="MF_01872">
    <property type="entry name" value="tRNA_methyltr_YfiC"/>
    <property type="match status" value="1"/>
</dbReference>
<reference evidence="8 9" key="1">
    <citation type="submission" date="2016-10" db="EMBL/GenBank/DDBJ databases">
        <authorList>
            <person name="de Groot N.N."/>
        </authorList>
    </citation>
    <scope>NUCLEOTIDE SEQUENCE [LARGE SCALE GENOMIC DNA]</scope>
    <source>
        <strain evidence="8 9">DSM 21039</strain>
    </source>
</reference>
<dbReference type="GO" id="GO:0008033">
    <property type="term" value="P:tRNA processing"/>
    <property type="evidence" value="ECO:0007669"/>
    <property type="project" value="UniProtKB-UniRule"/>
</dbReference>
<dbReference type="InterPro" id="IPR022882">
    <property type="entry name" value="tRNA_adenine-N6_MeTrfase"/>
</dbReference>
<comment type="function">
    <text evidence="6">Specifically methylates the adenine in position 37 of tRNA(1)(Val) (anticodon cmo5UAC).</text>
</comment>
<dbReference type="GO" id="GO:0000179">
    <property type="term" value="F:rRNA (adenine-N6,N6-)-dimethyltransferase activity"/>
    <property type="evidence" value="ECO:0007669"/>
    <property type="project" value="InterPro"/>
</dbReference>